<proteinExistence type="inferred from homology"/>
<dbReference type="InterPro" id="IPR001279">
    <property type="entry name" value="Metallo-B-lactamas"/>
</dbReference>
<dbReference type="Gene3D" id="3.60.15.10">
    <property type="entry name" value="Ribonuclease Z/Hydroxyacylglutathione hydrolase-like"/>
    <property type="match status" value="1"/>
</dbReference>
<accession>A0A5C6XI09</accession>
<dbReference type="Pfam" id="PF12706">
    <property type="entry name" value="Lactamase_B_2"/>
    <property type="match status" value="1"/>
</dbReference>
<evidence type="ECO:0000259" key="3">
    <source>
        <dbReference type="SMART" id="SM00849"/>
    </source>
</evidence>
<dbReference type="PANTHER" id="PTHR43546:SF3">
    <property type="entry name" value="UPF0173 METAL-DEPENDENT HYDROLASE MJ1163"/>
    <property type="match status" value="1"/>
</dbReference>
<comment type="similarity">
    <text evidence="2">Belongs to the UPF0173 family.</text>
</comment>
<keyword evidence="1 2" id="KW-0378">Hydrolase</keyword>
<evidence type="ECO:0000313" key="4">
    <source>
        <dbReference type="EMBL" id="TXD39168.1"/>
    </source>
</evidence>
<evidence type="ECO:0000256" key="2">
    <source>
        <dbReference type="HAMAP-Rule" id="MF_00457"/>
    </source>
</evidence>
<organism evidence="4 5">
    <name type="scientific">Lujinxingia vulgaris</name>
    <dbReference type="NCBI Taxonomy" id="2600176"/>
    <lineage>
        <taxon>Bacteria</taxon>
        <taxon>Deltaproteobacteria</taxon>
        <taxon>Bradymonadales</taxon>
        <taxon>Lujinxingiaceae</taxon>
        <taxon>Lujinxingia</taxon>
    </lineage>
</organism>
<dbReference type="SUPFAM" id="SSF56281">
    <property type="entry name" value="Metallo-hydrolase/oxidoreductase"/>
    <property type="match status" value="1"/>
</dbReference>
<dbReference type="Proteomes" id="UP000321412">
    <property type="component" value="Unassembled WGS sequence"/>
</dbReference>
<gene>
    <name evidence="4" type="ORF">FRC98_01845</name>
</gene>
<dbReference type="HAMAP" id="MF_00457">
    <property type="entry name" value="UPF0173"/>
    <property type="match status" value="1"/>
</dbReference>
<dbReference type="GO" id="GO:0016787">
    <property type="term" value="F:hydrolase activity"/>
    <property type="evidence" value="ECO:0007669"/>
    <property type="project" value="UniProtKB-UniRule"/>
</dbReference>
<dbReference type="PANTHER" id="PTHR43546">
    <property type="entry name" value="UPF0173 METAL-DEPENDENT HYDROLASE MJ1163-RELATED"/>
    <property type="match status" value="1"/>
</dbReference>
<dbReference type="RefSeq" id="WP_146979600.1">
    <property type="nucleotide sequence ID" value="NZ_VOSM01000001.1"/>
</dbReference>
<dbReference type="InterPro" id="IPR050114">
    <property type="entry name" value="UPF0173_UPF0282_UlaG_hydrolase"/>
</dbReference>
<dbReference type="SMART" id="SM00849">
    <property type="entry name" value="Lactamase_B"/>
    <property type="match status" value="1"/>
</dbReference>
<feature type="domain" description="Metallo-beta-lactamase" evidence="3">
    <location>
        <begin position="12"/>
        <end position="204"/>
    </location>
</feature>
<sequence>MALAGVKVQWLGHSTFVITTPEGKNILVDPWVRSNPKCPAEAHDISPDAILITHGHNDHIGDVFEVADRCSGPIVGIFDLTTWLGSRGVASDKLVGMNKGGTVELEALDVRVSMTDARHSSSFTDEDGTVIYLGEPAGFVVEFSSGESLYIAGDTALFGDMAWIAEIYGPTVGILPIGDHFTMDPLQAALAADLLELEAVIPCHYGTFEALTGTPQELVEYLETYELEVDVIALEPGQAHSF</sequence>
<dbReference type="InterPro" id="IPR022877">
    <property type="entry name" value="UPF0173"/>
</dbReference>
<protein>
    <recommendedName>
        <fullName evidence="2">UPF0173 metal-dependent hydrolase FRC98_01845</fullName>
    </recommendedName>
</protein>
<keyword evidence="5" id="KW-1185">Reference proteome</keyword>
<evidence type="ECO:0000313" key="5">
    <source>
        <dbReference type="Proteomes" id="UP000321412"/>
    </source>
</evidence>
<dbReference type="NCBIfam" id="NF001911">
    <property type="entry name" value="PRK00685.1"/>
    <property type="match status" value="1"/>
</dbReference>
<dbReference type="EMBL" id="VOSM01000001">
    <property type="protein sequence ID" value="TXD39168.1"/>
    <property type="molecule type" value="Genomic_DNA"/>
</dbReference>
<dbReference type="OrthoDB" id="9789133at2"/>
<dbReference type="InterPro" id="IPR036866">
    <property type="entry name" value="RibonucZ/Hydroxyglut_hydro"/>
</dbReference>
<evidence type="ECO:0000256" key="1">
    <source>
        <dbReference type="ARBA" id="ARBA00022801"/>
    </source>
</evidence>
<dbReference type="AlphaFoldDB" id="A0A5C6XI09"/>
<reference evidence="4 5" key="1">
    <citation type="submission" date="2019-08" db="EMBL/GenBank/DDBJ databases">
        <title>Bradymonadales sp. TMQ4.</title>
        <authorList>
            <person name="Liang Q."/>
        </authorList>
    </citation>
    <scope>NUCLEOTIDE SEQUENCE [LARGE SCALE GENOMIC DNA]</scope>
    <source>
        <strain evidence="4 5">TMQ4</strain>
    </source>
</reference>
<name>A0A5C6XI09_9DELT</name>
<comment type="caution">
    <text evidence="4">The sequence shown here is derived from an EMBL/GenBank/DDBJ whole genome shotgun (WGS) entry which is preliminary data.</text>
</comment>